<sequence>MRLPFIAFLYAFTLMAETAVAAEPIRLGVTTILSGPNAERGLSERNAIEMALKHINTNGGVLGRPVEAIYVDNAANVNKGIAAARQLIDKDHVSVLIGALATPVTRAIMPVANAARIPLVIDISAGQEFVDAAGVGGFDYIFKTSPSDWDVATAMMQWLKTHDVTSIAILSDGDTFNQANTIAMAKAAKEVGIEVIAREEITEGEVDLSAPIKRLEEAHPDRIVTLLGRSNQAFFKAYEKSATDIPISGRIDFTAALNTLTPKFINSGKFDQAMGISVFMPTVAKDGLAAFIQNYQHNYGTAPTQRSIFAYEAVLLIVDAVRRAGNDTPADIHHALKSTHMASLLGGNFTMDIHNHPHTNLQIIGLRDSKITQINSVTNNTP</sequence>
<evidence type="ECO:0000256" key="1">
    <source>
        <dbReference type="ARBA" id="ARBA00010062"/>
    </source>
</evidence>
<feature type="signal peptide" evidence="5">
    <location>
        <begin position="1"/>
        <end position="21"/>
    </location>
</feature>
<evidence type="ECO:0000256" key="5">
    <source>
        <dbReference type="SAM" id="SignalP"/>
    </source>
</evidence>
<dbReference type="SUPFAM" id="SSF53822">
    <property type="entry name" value="Periplasmic binding protein-like I"/>
    <property type="match status" value="1"/>
</dbReference>
<dbReference type="InterPro" id="IPR028082">
    <property type="entry name" value="Peripla_BP_I"/>
</dbReference>
<dbReference type="Pfam" id="PF13458">
    <property type="entry name" value="Peripla_BP_6"/>
    <property type="match status" value="1"/>
</dbReference>
<evidence type="ECO:0000256" key="4">
    <source>
        <dbReference type="ARBA" id="ARBA00022970"/>
    </source>
</evidence>
<comment type="caution">
    <text evidence="7">The sequence shown here is derived from an EMBL/GenBank/DDBJ whole genome shotgun (WGS) entry which is preliminary data.</text>
</comment>
<comment type="similarity">
    <text evidence="1">Belongs to the leucine-binding protein family.</text>
</comment>
<feature type="chain" id="PRO_5045736508" description="Leucine-binding protein domain-containing protein" evidence="5">
    <location>
        <begin position="22"/>
        <end position="382"/>
    </location>
</feature>
<evidence type="ECO:0000259" key="6">
    <source>
        <dbReference type="Pfam" id="PF13458"/>
    </source>
</evidence>
<evidence type="ECO:0000313" key="8">
    <source>
        <dbReference type="Proteomes" id="UP000192722"/>
    </source>
</evidence>
<keyword evidence="3 5" id="KW-0732">Signal</keyword>
<keyword evidence="2" id="KW-0813">Transport</keyword>
<keyword evidence="4" id="KW-0029">Amino-acid transport</keyword>
<accession>A0ABX3TXR8</accession>
<dbReference type="PANTHER" id="PTHR30483:SF6">
    <property type="entry name" value="PERIPLASMIC BINDING PROTEIN OF ABC TRANSPORTER FOR NATURAL AMINO ACIDS"/>
    <property type="match status" value="1"/>
</dbReference>
<evidence type="ECO:0000313" key="7">
    <source>
        <dbReference type="EMBL" id="ORJ19858.1"/>
    </source>
</evidence>
<dbReference type="InterPro" id="IPR000709">
    <property type="entry name" value="Leu_Ile_Val-bd"/>
</dbReference>
<evidence type="ECO:0000256" key="3">
    <source>
        <dbReference type="ARBA" id="ARBA00022729"/>
    </source>
</evidence>
<gene>
    <name evidence="7" type="ORF">BS639_17860</name>
</gene>
<evidence type="ECO:0000256" key="2">
    <source>
        <dbReference type="ARBA" id="ARBA00022448"/>
    </source>
</evidence>
<dbReference type="Gene3D" id="3.40.50.2300">
    <property type="match status" value="2"/>
</dbReference>
<proteinExistence type="inferred from homology"/>
<dbReference type="Proteomes" id="UP000192722">
    <property type="component" value="Unassembled WGS sequence"/>
</dbReference>
<organism evidence="7 8">
    <name type="scientific">Rouxiella silvae</name>
    <dbReference type="NCBI Taxonomy" id="1646373"/>
    <lineage>
        <taxon>Bacteria</taxon>
        <taxon>Pseudomonadati</taxon>
        <taxon>Pseudomonadota</taxon>
        <taxon>Gammaproteobacteria</taxon>
        <taxon>Enterobacterales</taxon>
        <taxon>Yersiniaceae</taxon>
        <taxon>Rouxiella</taxon>
    </lineage>
</organism>
<dbReference type="InterPro" id="IPR028081">
    <property type="entry name" value="Leu-bd"/>
</dbReference>
<dbReference type="PRINTS" id="PR00337">
    <property type="entry name" value="LEUILEVALBP"/>
</dbReference>
<protein>
    <recommendedName>
        <fullName evidence="6">Leucine-binding protein domain-containing protein</fullName>
    </recommendedName>
</protein>
<dbReference type="InterPro" id="IPR051010">
    <property type="entry name" value="BCAA_transport"/>
</dbReference>
<name>A0ABX3TXR8_9GAMM</name>
<keyword evidence="8" id="KW-1185">Reference proteome</keyword>
<dbReference type="PANTHER" id="PTHR30483">
    <property type="entry name" value="LEUCINE-SPECIFIC-BINDING PROTEIN"/>
    <property type="match status" value="1"/>
</dbReference>
<feature type="domain" description="Leucine-binding protein" evidence="6">
    <location>
        <begin position="24"/>
        <end position="364"/>
    </location>
</feature>
<reference evidence="7 8" key="1">
    <citation type="journal article" date="2017" name="Int. J. Syst. Evol. Microbiol.">
        <title>Rouxiella badensis sp. nov. and Rouxiella silvae sp. nov. isolated from peat bog soil in Germany and emendation of the genus description.</title>
        <authorList>
            <person name="Le Fleche-Mateos A."/>
            <person name="Kugler J.H."/>
            <person name="Hansen S.H."/>
            <person name="Syldatk C."/>
            <person name="Hausmann R."/>
            <person name="Lomprez F."/>
            <person name="Vandenbogaert M."/>
            <person name="Manuguerra J.C."/>
            <person name="Grimont P.A."/>
        </authorList>
    </citation>
    <scope>NUCLEOTIDE SEQUENCE [LARGE SCALE GENOMIC DNA]</scope>
    <source>
        <strain evidence="7 8">213</strain>
    </source>
</reference>
<dbReference type="EMBL" id="MRWD01000047">
    <property type="protein sequence ID" value="ORJ19858.1"/>
    <property type="molecule type" value="Genomic_DNA"/>
</dbReference>